<keyword evidence="9 14" id="KW-1133">Transmembrane helix</keyword>
<dbReference type="PANTHER" id="PTHR32080">
    <property type="entry name" value="ANTIFUNGAL PROTEIN GINKBILOBIN-2-LIKE"/>
    <property type="match status" value="1"/>
</dbReference>
<feature type="domain" description="Gnk2-homologous" evidence="16">
    <location>
        <begin position="29"/>
        <end position="135"/>
    </location>
</feature>
<evidence type="ECO:0000256" key="14">
    <source>
        <dbReference type="SAM" id="Phobius"/>
    </source>
</evidence>
<evidence type="ECO:0000256" key="12">
    <source>
        <dbReference type="ARBA" id="ARBA00024184"/>
    </source>
</evidence>
<evidence type="ECO:0000259" key="16">
    <source>
        <dbReference type="PROSITE" id="PS51473"/>
    </source>
</evidence>
<evidence type="ECO:0000256" key="7">
    <source>
        <dbReference type="ARBA" id="ARBA00022737"/>
    </source>
</evidence>
<sequence length="281" mass="30045">MMEVLFLLLLSLFSIHMIVPPLAAAAAHTDSIYTSCSRMRFNPGTVYESNVNSALTSLVNSANSVNFNKFKTSLPGSTEPDVVYSLYQCRGDLSVPDCGTCVAAAVSRLGSLCQDTSGGSLQLEGCLVRYDNVSFLGAAEDAVSLQKCGPTASSGDVVTGREAVLTYLTEGGQYFRVGGYGRVQGMAQCTQDVDPQKCQDCLRKAIDGLGSTCGSASWGYVYLSKCYARFSERGFSTKSDEKGGEMERRLAITIGIIAGVAVLLILLSILLRKLCQPKGWK</sequence>
<dbReference type="GO" id="GO:0042742">
    <property type="term" value="P:defense response to bacterium"/>
    <property type="evidence" value="ECO:0007669"/>
    <property type="project" value="TreeGrafter"/>
</dbReference>
<dbReference type="FunFam" id="3.30.430.20:FF:000001">
    <property type="entry name" value="cysteine-rich repeat secretory protein 3"/>
    <property type="match status" value="1"/>
</dbReference>
<feature type="transmembrane region" description="Helical" evidence="14">
    <location>
        <begin position="250"/>
        <end position="271"/>
    </location>
</feature>
<evidence type="ECO:0000313" key="17">
    <source>
        <dbReference type="EMBL" id="RAL48096.1"/>
    </source>
</evidence>
<comment type="subcellular location">
    <subcellularLocation>
        <location evidence="12">Cell junction</location>
        <location evidence="12">Plasmodesma</location>
    </subcellularLocation>
    <subcellularLocation>
        <location evidence="1">Cell membrane</location>
        <topology evidence="1">Single-pass type I membrane protein</topology>
    </subcellularLocation>
</comment>
<evidence type="ECO:0000256" key="2">
    <source>
        <dbReference type="ARBA" id="ARBA00022448"/>
    </source>
</evidence>
<accession>A0A328DRR3</accession>
<gene>
    <name evidence="17" type="ORF">DM860_017887</name>
</gene>
<dbReference type="AlphaFoldDB" id="A0A328DRR3"/>
<protein>
    <recommendedName>
        <fullName evidence="16">Gnk2-homologous domain-containing protein</fullName>
    </recommendedName>
</protein>
<keyword evidence="10 14" id="KW-0472">Membrane</keyword>
<dbReference type="Gene3D" id="3.30.430.20">
    <property type="entry name" value="Gnk2 domain, C-X8-C-X2-C motif"/>
    <property type="match status" value="2"/>
</dbReference>
<dbReference type="PANTHER" id="PTHR32080:SF31">
    <property type="entry name" value="PLASMODESMATA-LOCATED PROTEIN 6"/>
    <property type="match status" value="1"/>
</dbReference>
<proteinExistence type="inferred from homology"/>
<keyword evidence="11" id="KW-1015">Disulfide bond</keyword>
<keyword evidence="3" id="KW-1003">Cell membrane</keyword>
<dbReference type="InterPro" id="IPR002902">
    <property type="entry name" value="GNK2"/>
</dbReference>
<keyword evidence="5 14" id="KW-0812">Transmembrane</keyword>
<comment type="similarity">
    <text evidence="13">Belongs to the cysteine-rich repeat secretory protein family. Plasmodesmata-located proteins (PDLD) subfamily.</text>
</comment>
<evidence type="ECO:0000256" key="3">
    <source>
        <dbReference type="ARBA" id="ARBA00022475"/>
    </source>
</evidence>
<keyword evidence="6 15" id="KW-0732">Signal</keyword>
<evidence type="ECO:0000256" key="1">
    <source>
        <dbReference type="ARBA" id="ARBA00004251"/>
    </source>
</evidence>
<feature type="chain" id="PRO_5016385370" description="Gnk2-homologous domain-containing protein" evidence="15">
    <location>
        <begin position="26"/>
        <end position="281"/>
    </location>
</feature>
<dbReference type="CDD" id="cd23509">
    <property type="entry name" value="Gnk2-like"/>
    <property type="match status" value="2"/>
</dbReference>
<evidence type="ECO:0000256" key="8">
    <source>
        <dbReference type="ARBA" id="ARBA00022949"/>
    </source>
</evidence>
<dbReference type="PROSITE" id="PS51473">
    <property type="entry name" value="GNK2"/>
    <property type="match status" value="2"/>
</dbReference>
<evidence type="ECO:0000256" key="9">
    <source>
        <dbReference type="ARBA" id="ARBA00022989"/>
    </source>
</evidence>
<dbReference type="GO" id="GO:0005886">
    <property type="term" value="C:plasma membrane"/>
    <property type="evidence" value="ECO:0007669"/>
    <property type="project" value="UniProtKB-SubCell"/>
</dbReference>
<evidence type="ECO:0000256" key="11">
    <source>
        <dbReference type="ARBA" id="ARBA00023157"/>
    </source>
</evidence>
<evidence type="ECO:0000256" key="5">
    <source>
        <dbReference type="ARBA" id="ARBA00022692"/>
    </source>
</evidence>
<evidence type="ECO:0000256" key="4">
    <source>
        <dbReference type="ARBA" id="ARBA00022581"/>
    </source>
</evidence>
<dbReference type="Proteomes" id="UP000249390">
    <property type="component" value="Unassembled WGS sequence"/>
</dbReference>
<name>A0A328DRR3_9ASTE</name>
<feature type="domain" description="Gnk2-homologous" evidence="16">
    <location>
        <begin position="136"/>
        <end position="235"/>
    </location>
</feature>
<dbReference type="InterPro" id="IPR038408">
    <property type="entry name" value="GNK2_sf"/>
</dbReference>
<evidence type="ECO:0000313" key="18">
    <source>
        <dbReference type="Proteomes" id="UP000249390"/>
    </source>
</evidence>
<dbReference type="InterPro" id="IPR051378">
    <property type="entry name" value="Cell2Cell_Antifungal"/>
</dbReference>
<evidence type="ECO:0000256" key="15">
    <source>
        <dbReference type="SAM" id="SignalP"/>
    </source>
</evidence>
<dbReference type="GO" id="GO:0009506">
    <property type="term" value="C:plasmodesma"/>
    <property type="evidence" value="ECO:0007669"/>
    <property type="project" value="UniProtKB-SubCell"/>
</dbReference>
<comment type="caution">
    <text evidence="17">The sequence shown here is derived from an EMBL/GenBank/DDBJ whole genome shotgun (WGS) entry which is preliminary data.</text>
</comment>
<reference evidence="17 18" key="1">
    <citation type="submission" date="2018-06" db="EMBL/GenBank/DDBJ databases">
        <title>The Genome of Cuscuta australis (Dodder) Provides Insight into the Evolution of Plant Parasitism.</title>
        <authorList>
            <person name="Liu H."/>
        </authorList>
    </citation>
    <scope>NUCLEOTIDE SEQUENCE [LARGE SCALE GENOMIC DNA]</scope>
    <source>
        <strain evidence="18">cv. Yunnan</strain>
        <tissue evidence="17">Vines</tissue>
    </source>
</reference>
<keyword evidence="18" id="KW-1185">Reference proteome</keyword>
<feature type="signal peptide" evidence="15">
    <location>
        <begin position="1"/>
        <end position="25"/>
    </location>
</feature>
<keyword evidence="2" id="KW-0813">Transport</keyword>
<keyword evidence="7" id="KW-0677">Repeat</keyword>
<keyword evidence="8" id="KW-0965">Cell junction</keyword>
<keyword evidence="4" id="KW-0945">Host-virus interaction</keyword>
<evidence type="ECO:0000256" key="13">
    <source>
        <dbReference type="ARBA" id="ARBA00038393"/>
    </source>
</evidence>
<organism evidence="17 18">
    <name type="scientific">Cuscuta australis</name>
    <dbReference type="NCBI Taxonomy" id="267555"/>
    <lineage>
        <taxon>Eukaryota</taxon>
        <taxon>Viridiplantae</taxon>
        <taxon>Streptophyta</taxon>
        <taxon>Embryophyta</taxon>
        <taxon>Tracheophyta</taxon>
        <taxon>Spermatophyta</taxon>
        <taxon>Magnoliopsida</taxon>
        <taxon>eudicotyledons</taxon>
        <taxon>Gunneridae</taxon>
        <taxon>Pentapetalae</taxon>
        <taxon>asterids</taxon>
        <taxon>lamiids</taxon>
        <taxon>Solanales</taxon>
        <taxon>Convolvulaceae</taxon>
        <taxon>Cuscuteae</taxon>
        <taxon>Cuscuta</taxon>
        <taxon>Cuscuta subgen. Grammica</taxon>
        <taxon>Cuscuta sect. Cleistogrammica</taxon>
    </lineage>
</organism>
<evidence type="ECO:0000256" key="6">
    <source>
        <dbReference type="ARBA" id="ARBA00022729"/>
    </source>
</evidence>
<dbReference type="Pfam" id="PF01657">
    <property type="entry name" value="Stress-antifung"/>
    <property type="match status" value="2"/>
</dbReference>
<evidence type="ECO:0000256" key="10">
    <source>
        <dbReference type="ARBA" id="ARBA00023136"/>
    </source>
</evidence>
<dbReference type="EMBL" id="NQVE01000102">
    <property type="protein sequence ID" value="RAL48096.1"/>
    <property type="molecule type" value="Genomic_DNA"/>
</dbReference>